<gene>
    <name evidence="1" type="ORF">V5E97_31340</name>
</gene>
<dbReference type="AlphaFoldDB" id="A0AAU7CCU6"/>
<dbReference type="InterPro" id="IPR008930">
    <property type="entry name" value="Terpenoid_cyclase/PrenylTrfase"/>
</dbReference>
<evidence type="ECO:0008006" key="2">
    <source>
        <dbReference type="Google" id="ProtNLM"/>
    </source>
</evidence>
<name>A0AAU7CCU6_9BACT</name>
<dbReference type="SUPFAM" id="SSF48239">
    <property type="entry name" value="Terpenoid cyclases/Protein prenyltransferases"/>
    <property type="match status" value="1"/>
</dbReference>
<dbReference type="RefSeq" id="WP_406695518.1">
    <property type="nucleotide sequence ID" value="NZ_CP155447.1"/>
</dbReference>
<dbReference type="Gene3D" id="1.50.10.20">
    <property type="match status" value="1"/>
</dbReference>
<reference evidence="1" key="1">
    <citation type="submission" date="2024-05" db="EMBL/GenBank/DDBJ databases">
        <title>Planctomycetes of the genus Singulisphaera possess chitinolytic capabilities.</title>
        <authorList>
            <person name="Ivanova A."/>
        </authorList>
    </citation>
    <scope>NUCLEOTIDE SEQUENCE</scope>
    <source>
        <strain evidence="1">Ch08T</strain>
    </source>
</reference>
<accession>A0AAU7CCU6</accession>
<dbReference type="PROSITE" id="PS51257">
    <property type="entry name" value="PROKAR_LIPOPROTEIN"/>
    <property type="match status" value="1"/>
</dbReference>
<protein>
    <recommendedName>
        <fullName evidence="2">Squalene cyclase C-terminal domain-containing protein</fullName>
    </recommendedName>
</protein>
<organism evidence="1">
    <name type="scientific">Singulisphaera sp. Ch08</name>
    <dbReference type="NCBI Taxonomy" id="3120278"/>
    <lineage>
        <taxon>Bacteria</taxon>
        <taxon>Pseudomonadati</taxon>
        <taxon>Planctomycetota</taxon>
        <taxon>Planctomycetia</taxon>
        <taxon>Isosphaerales</taxon>
        <taxon>Isosphaeraceae</taxon>
        <taxon>Singulisphaera</taxon>
    </lineage>
</organism>
<proteinExistence type="predicted"/>
<evidence type="ECO:0000313" key="1">
    <source>
        <dbReference type="EMBL" id="XBH02777.1"/>
    </source>
</evidence>
<sequence length="335" mass="36197">MPRRFARAVGLRGSATKGIVWLVLATSCFDGIVVVRAADDFGVAPAERRVLNFLAREVPLWSRENHCFSCHNNGDAARALLAAKKAGVALPEDALRETIAFLSRPERWDKNGVDAAFSDKRLARLQFANALAAAVDANAITDRSILLRAADRLVEDQAADGSWSIDEVALIGSPATYGAPLATALARRTLLIAEARRYSGPIRHAERWLQARPVQNSLDAAAILIGLNPNEVSSELRGRCLSLIRKGQSSDGGWGPFPNSPPEAFDTAITLLALSRWPVPSKEVTSFIQGGRRYLVANQVEDGSWTETTRPTGGESYAQRLSTTGWVALALLATD</sequence>
<dbReference type="EMBL" id="CP155447">
    <property type="protein sequence ID" value="XBH02777.1"/>
    <property type="molecule type" value="Genomic_DNA"/>
</dbReference>